<dbReference type="InterPro" id="IPR051689">
    <property type="entry name" value="Sterol_desaturase/TMEM195"/>
</dbReference>
<evidence type="ECO:0000256" key="4">
    <source>
        <dbReference type="ARBA" id="ARBA00023002"/>
    </source>
</evidence>
<dbReference type="Proteomes" id="UP001143362">
    <property type="component" value="Unassembled WGS sequence"/>
</dbReference>
<protein>
    <submittedName>
        <fullName evidence="9">Sterol desaturase family protein</fullName>
    </submittedName>
</protein>
<comment type="subcellular location">
    <subcellularLocation>
        <location evidence="1">Endomembrane system</location>
        <topology evidence="1">Multi-pass membrane protein</topology>
    </subcellularLocation>
</comment>
<keyword evidence="10" id="KW-1185">Reference proteome</keyword>
<feature type="transmembrane region" description="Helical" evidence="7">
    <location>
        <begin position="39"/>
        <end position="61"/>
    </location>
</feature>
<dbReference type="PANTHER" id="PTHR21624:SF1">
    <property type="entry name" value="ALKYLGLYCEROL MONOOXYGENASE"/>
    <property type="match status" value="1"/>
</dbReference>
<evidence type="ECO:0000256" key="5">
    <source>
        <dbReference type="ARBA" id="ARBA00023098"/>
    </source>
</evidence>
<feature type="transmembrane region" description="Helical" evidence="7">
    <location>
        <begin position="132"/>
        <end position="150"/>
    </location>
</feature>
<evidence type="ECO:0000313" key="10">
    <source>
        <dbReference type="Proteomes" id="UP001143362"/>
    </source>
</evidence>
<evidence type="ECO:0000313" key="9">
    <source>
        <dbReference type="EMBL" id="MCX2980226.1"/>
    </source>
</evidence>
<feature type="transmembrane region" description="Helical" evidence="7">
    <location>
        <begin position="81"/>
        <end position="99"/>
    </location>
</feature>
<keyword evidence="4" id="KW-0560">Oxidoreductase</keyword>
<keyword evidence="2 7" id="KW-0812">Transmembrane</keyword>
<dbReference type="PANTHER" id="PTHR21624">
    <property type="entry name" value="STEROL DESATURASE-RELATED PROTEIN"/>
    <property type="match status" value="1"/>
</dbReference>
<evidence type="ECO:0000259" key="8">
    <source>
        <dbReference type="Pfam" id="PF04116"/>
    </source>
</evidence>
<evidence type="ECO:0000256" key="1">
    <source>
        <dbReference type="ARBA" id="ARBA00004127"/>
    </source>
</evidence>
<accession>A0ABT3TD47</accession>
<evidence type="ECO:0000256" key="2">
    <source>
        <dbReference type="ARBA" id="ARBA00022692"/>
    </source>
</evidence>
<dbReference type="RefSeq" id="WP_279244205.1">
    <property type="nucleotide sequence ID" value="NZ_SHNN01000001.1"/>
</dbReference>
<feature type="transmembrane region" description="Helical" evidence="7">
    <location>
        <begin position="6"/>
        <end position="27"/>
    </location>
</feature>
<proteinExistence type="predicted"/>
<name>A0ABT3TD47_9GAMM</name>
<gene>
    <name evidence="9" type="ORF">EYC98_05010</name>
</gene>
<reference evidence="9" key="1">
    <citation type="submission" date="2019-02" db="EMBL/GenBank/DDBJ databases">
        <authorList>
            <person name="Li S.-H."/>
        </authorList>
    </citation>
    <scope>NUCLEOTIDE SEQUENCE</scope>
    <source>
        <strain evidence="9">IMCC14734</strain>
    </source>
</reference>
<comment type="caution">
    <text evidence="9">The sequence shown here is derived from an EMBL/GenBank/DDBJ whole genome shotgun (WGS) entry which is preliminary data.</text>
</comment>
<dbReference type="EMBL" id="SHNN01000001">
    <property type="protein sequence ID" value="MCX2980226.1"/>
    <property type="molecule type" value="Genomic_DNA"/>
</dbReference>
<keyword evidence="6 7" id="KW-0472">Membrane</keyword>
<keyword evidence="5" id="KW-0443">Lipid metabolism</keyword>
<feature type="transmembrane region" description="Helical" evidence="7">
    <location>
        <begin position="156"/>
        <end position="174"/>
    </location>
</feature>
<organism evidence="9 10">
    <name type="scientific">Candidatus Litorirhabdus singularis</name>
    <dbReference type="NCBI Taxonomy" id="2518993"/>
    <lineage>
        <taxon>Bacteria</taxon>
        <taxon>Pseudomonadati</taxon>
        <taxon>Pseudomonadota</taxon>
        <taxon>Gammaproteobacteria</taxon>
        <taxon>Cellvibrionales</taxon>
        <taxon>Halieaceae</taxon>
        <taxon>Candidatus Litorirhabdus</taxon>
    </lineage>
</organism>
<keyword evidence="3 7" id="KW-1133">Transmembrane helix</keyword>
<feature type="domain" description="Fatty acid hydroxylase" evidence="8">
    <location>
        <begin position="85"/>
        <end position="234"/>
    </location>
</feature>
<evidence type="ECO:0000256" key="6">
    <source>
        <dbReference type="ARBA" id="ARBA00023136"/>
    </source>
</evidence>
<evidence type="ECO:0000256" key="7">
    <source>
        <dbReference type="SAM" id="Phobius"/>
    </source>
</evidence>
<dbReference type="Pfam" id="PF04116">
    <property type="entry name" value="FA_hydroxylase"/>
    <property type="match status" value="1"/>
</dbReference>
<dbReference type="InterPro" id="IPR006694">
    <property type="entry name" value="Fatty_acid_hydroxylase"/>
</dbReference>
<sequence>MEPAQIIMLGIIAAGYLTAISAELIAGRIQHSQRPRRDMLFNLAAILTQPILTSVVVASAGAWLARSLFPTGADRLIELPFWPGFLAIFLLNEFCHYWVHRAAHEWRWMWKLHRTHHSGMDMNASLIYRYNLFWPMIVPQTWVGAIVMYFGLYQEFLAAAAITYLVNVGTHLSFRWDLQLRQRFPATEPAWRIIEKIITLPDTHQAHHAWGSKQAHPNGNYAVTLFFYDVLFGTAKWPRARQENFGLPISPRLHWAEELLWPIVRKPLLAKQILPEGGTPKPAAPNATAN</sequence>
<evidence type="ECO:0000256" key="3">
    <source>
        <dbReference type="ARBA" id="ARBA00022989"/>
    </source>
</evidence>